<evidence type="ECO:0000313" key="2">
    <source>
        <dbReference type="Proteomes" id="UP001211173"/>
    </source>
</evidence>
<dbReference type="Proteomes" id="UP001211173">
    <property type="component" value="Unassembled WGS sequence"/>
</dbReference>
<proteinExistence type="predicted"/>
<comment type="caution">
    <text evidence="1">The sequence shown here is derived from an EMBL/GenBank/DDBJ whole genome shotgun (WGS) entry which is preliminary data.</text>
</comment>
<dbReference type="RefSeq" id="WP_195324971.1">
    <property type="nucleotide sequence ID" value="NZ_JADMVZ010000006.1"/>
</dbReference>
<organism evidence="1 2">
    <name type="scientific">Flavonifractor plautii</name>
    <name type="common">Fusobacterium plautii</name>
    <dbReference type="NCBI Taxonomy" id="292800"/>
    <lineage>
        <taxon>Bacteria</taxon>
        <taxon>Bacillati</taxon>
        <taxon>Bacillota</taxon>
        <taxon>Clostridia</taxon>
        <taxon>Eubacteriales</taxon>
        <taxon>Oscillospiraceae</taxon>
        <taxon>Flavonifractor</taxon>
    </lineage>
</organism>
<reference evidence="1" key="1">
    <citation type="submission" date="2023-01" db="EMBL/GenBank/DDBJ databases">
        <title>Human gut microbiome strain richness.</title>
        <authorList>
            <person name="Chen-Liaw A."/>
        </authorList>
    </citation>
    <scope>NUCLEOTIDE SEQUENCE</scope>
    <source>
        <strain evidence="1">1001287st1_F4_1001285I_161205</strain>
    </source>
</reference>
<accession>A0AAW6CFF2</accession>
<dbReference type="EMBL" id="JAQLWV010000004">
    <property type="protein sequence ID" value="MDB7932195.1"/>
    <property type="molecule type" value="Genomic_DNA"/>
</dbReference>
<name>A0AAW6CFF2_FLAPL</name>
<dbReference type="AlphaFoldDB" id="A0AAW6CFF2"/>
<protein>
    <submittedName>
        <fullName evidence="1">Uncharacterized protein</fullName>
    </submittedName>
</protein>
<gene>
    <name evidence="1" type="ORF">PNE06_03810</name>
</gene>
<sequence length="113" mass="12357">MNKSNEIIQITSSVLERYRSSIPRKAFAEAMERVIELVLGPGECPAKSDCPGLVMLRAPNMDAEHIAQLICGACPPFPLELGDFSCCEQDCQSCWKAWLATGRPPQAEAMASE</sequence>
<evidence type="ECO:0000313" key="1">
    <source>
        <dbReference type="EMBL" id="MDB7932195.1"/>
    </source>
</evidence>